<keyword evidence="2" id="KW-1185">Reference proteome</keyword>
<reference evidence="3" key="3">
    <citation type="submission" date="2025-04" db="UniProtKB">
        <authorList>
            <consortium name="RefSeq"/>
        </authorList>
    </citation>
    <scope>IDENTIFICATION</scope>
    <source>
        <strain evidence="3">CBS 304.34</strain>
    </source>
</reference>
<evidence type="ECO:0000313" key="1">
    <source>
        <dbReference type="EMBL" id="KAF2816510.1"/>
    </source>
</evidence>
<evidence type="ECO:0000313" key="2">
    <source>
        <dbReference type="Proteomes" id="UP000504636"/>
    </source>
</evidence>
<dbReference type="AlphaFoldDB" id="A0A6A6Z646"/>
<evidence type="ECO:0000313" key="3">
    <source>
        <dbReference type="RefSeq" id="XP_033583474.1"/>
    </source>
</evidence>
<accession>A0A6A6Z646</accession>
<sequence>MRKQKTCYRLKATWERDPTRKPSLKLVEPCFDWYCETCRVAFEPYVAPPLKLGPPVLPTPKSPMRNRQILVQRGVKLLFRDEKRKKKYRTLINRVKRREKRAVQLFFWTKEGMREFKRVVEEIEARKRRRMSWC</sequence>
<organism evidence="1">
    <name type="scientific">Mytilinidion resinicola</name>
    <dbReference type="NCBI Taxonomy" id="574789"/>
    <lineage>
        <taxon>Eukaryota</taxon>
        <taxon>Fungi</taxon>
        <taxon>Dikarya</taxon>
        <taxon>Ascomycota</taxon>
        <taxon>Pezizomycotina</taxon>
        <taxon>Dothideomycetes</taxon>
        <taxon>Pleosporomycetidae</taxon>
        <taxon>Mytilinidiales</taxon>
        <taxon>Mytilinidiaceae</taxon>
        <taxon>Mytilinidion</taxon>
    </lineage>
</organism>
<name>A0A6A6Z646_9PEZI</name>
<reference evidence="3" key="2">
    <citation type="submission" date="2020-04" db="EMBL/GenBank/DDBJ databases">
        <authorList>
            <consortium name="NCBI Genome Project"/>
        </authorList>
    </citation>
    <scope>NUCLEOTIDE SEQUENCE</scope>
    <source>
        <strain evidence="3">CBS 304.34</strain>
    </source>
</reference>
<dbReference type="RefSeq" id="XP_033583474.1">
    <property type="nucleotide sequence ID" value="XM_033724941.1"/>
</dbReference>
<reference evidence="1 3" key="1">
    <citation type="journal article" date="2020" name="Stud. Mycol.">
        <title>101 Dothideomycetes genomes: a test case for predicting lifestyles and emergence of pathogens.</title>
        <authorList>
            <person name="Haridas S."/>
            <person name="Albert R."/>
            <person name="Binder M."/>
            <person name="Bloem J."/>
            <person name="Labutti K."/>
            <person name="Salamov A."/>
            <person name="Andreopoulos B."/>
            <person name="Baker S."/>
            <person name="Barry K."/>
            <person name="Bills G."/>
            <person name="Bluhm B."/>
            <person name="Cannon C."/>
            <person name="Castanera R."/>
            <person name="Culley D."/>
            <person name="Daum C."/>
            <person name="Ezra D."/>
            <person name="Gonzalez J."/>
            <person name="Henrissat B."/>
            <person name="Kuo A."/>
            <person name="Liang C."/>
            <person name="Lipzen A."/>
            <person name="Lutzoni F."/>
            <person name="Magnuson J."/>
            <person name="Mondo S."/>
            <person name="Nolan M."/>
            <person name="Ohm R."/>
            <person name="Pangilinan J."/>
            <person name="Park H.-J."/>
            <person name="Ramirez L."/>
            <person name="Alfaro M."/>
            <person name="Sun H."/>
            <person name="Tritt A."/>
            <person name="Yoshinaga Y."/>
            <person name="Zwiers L.-H."/>
            <person name="Turgeon B."/>
            <person name="Goodwin S."/>
            <person name="Spatafora J."/>
            <person name="Crous P."/>
            <person name="Grigoriev I."/>
        </authorList>
    </citation>
    <scope>NUCLEOTIDE SEQUENCE</scope>
    <source>
        <strain evidence="1 3">CBS 304.34</strain>
    </source>
</reference>
<proteinExistence type="predicted"/>
<dbReference type="Proteomes" id="UP000504636">
    <property type="component" value="Unplaced"/>
</dbReference>
<dbReference type="EMBL" id="MU003693">
    <property type="protein sequence ID" value="KAF2816510.1"/>
    <property type="molecule type" value="Genomic_DNA"/>
</dbReference>
<dbReference type="GeneID" id="54465834"/>
<gene>
    <name evidence="1 3" type="ORF">BDZ99DRAFT_515098</name>
</gene>
<protein>
    <submittedName>
        <fullName evidence="1 3">Uncharacterized protein</fullName>
    </submittedName>
</protein>